<accession>A0A803QQU0</accession>
<dbReference type="GO" id="GO:0003676">
    <property type="term" value="F:nucleic acid binding"/>
    <property type="evidence" value="ECO:0007669"/>
    <property type="project" value="InterPro"/>
</dbReference>
<dbReference type="InterPro" id="IPR000477">
    <property type="entry name" value="RT_dom"/>
</dbReference>
<evidence type="ECO:0000256" key="2">
    <source>
        <dbReference type="SAM" id="MobiDB-lite"/>
    </source>
</evidence>
<dbReference type="InterPro" id="IPR043502">
    <property type="entry name" value="DNA/RNA_pol_sf"/>
</dbReference>
<evidence type="ECO:0000256" key="1">
    <source>
        <dbReference type="PROSITE-ProRule" id="PRU00047"/>
    </source>
</evidence>
<keyword evidence="5" id="KW-1185">Reference proteome</keyword>
<keyword evidence="1" id="KW-0863">Zinc-finger</keyword>
<dbReference type="Proteomes" id="UP000596661">
    <property type="component" value="Unassembled WGS sequence"/>
</dbReference>
<dbReference type="SUPFAM" id="SSF56219">
    <property type="entry name" value="DNase I-like"/>
    <property type="match status" value="1"/>
</dbReference>
<keyword evidence="1" id="KW-0479">Metal-binding</keyword>
<dbReference type="EMBL" id="UZAU01000813">
    <property type="status" value="NOT_ANNOTATED_CDS"/>
    <property type="molecule type" value="Genomic_DNA"/>
</dbReference>
<dbReference type="AlphaFoldDB" id="A0A803QQU0"/>
<reference evidence="4" key="1">
    <citation type="submission" date="2021-03" db="UniProtKB">
        <authorList>
            <consortium name="EnsemblPlants"/>
        </authorList>
    </citation>
    <scope>IDENTIFICATION</scope>
</reference>
<dbReference type="SUPFAM" id="SSF56672">
    <property type="entry name" value="DNA/RNA polymerases"/>
    <property type="match status" value="1"/>
</dbReference>
<feature type="region of interest" description="Disordered" evidence="2">
    <location>
        <begin position="198"/>
        <end position="225"/>
    </location>
</feature>
<feature type="domain" description="CCHC-type" evidence="3">
    <location>
        <begin position="36"/>
        <end position="51"/>
    </location>
</feature>
<keyword evidence="1" id="KW-0862">Zinc</keyword>
<protein>
    <recommendedName>
        <fullName evidence="3">CCHC-type domain-containing protein</fullName>
    </recommendedName>
</protein>
<name>A0A803QQU0_CANSA</name>
<dbReference type="PANTHER" id="PTHR46890:SF48">
    <property type="entry name" value="RNA-DIRECTED DNA POLYMERASE"/>
    <property type="match status" value="1"/>
</dbReference>
<evidence type="ECO:0000259" key="3">
    <source>
        <dbReference type="PROSITE" id="PS50158"/>
    </source>
</evidence>
<dbReference type="PANTHER" id="PTHR46890">
    <property type="entry name" value="NON-LTR RETROLELEMENT REVERSE TRANSCRIPTASE-LIKE PROTEIN-RELATED"/>
    <property type="match status" value="1"/>
</dbReference>
<organism evidence="4 5">
    <name type="scientific">Cannabis sativa</name>
    <name type="common">Hemp</name>
    <name type="synonym">Marijuana</name>
    <dbReference type="NCBI Taxonomy" id="3483"/>
    <lineage>
        <taxon>Eukaryota</taxon>
        <taxon>Viridiplantae</taxon>
        <taxon>Streptophyta</taxon>
        <taxon>Embryophyta</taxon>
        <taxon>Tracheophyta</taxon>
        <taxon>Spermatophyta</taxon>
        <taxon>Magnoliopsida</taxon>
        <taxon>eudicotyledons</taxon>
        <taxon>Gunneridae</taxon>
        <taxon>Pentapetalae</taxon>
        <taxon>rosids</taxon>
        <taxon>fabids</taxon>
        <taxon>Rosales</taxon>
        <taxon>Cannabaceae</taxon>
        <taxon>Cannabis</taxon>
    </lineage>
</organism>
<dbReference type="Gene3D" id="3.60.10.10">
    <property type="entry name" value="Endonuclease/exonuclease/phosphatase"/>
    <property type="match status" value="1"/>
</dbReference>
<dbReference type="Pfam" id="PF00078">
    <property type="entry name" value="RVT_1"/>
    <property type="match status" value="1"/>
</dbReference>
<dbReference type="CDD" id="cd01650">
    <property type="entry name" value="RT_nLTR_like"/>
    <property type="match status" value="1"/>
</dbReference>
<dbReference type="GO" id="GO:0008270">
    <property type="term" value="F:zinc ion binding"/>
    <property type="evidence" value="ECO:0007669"/>
    <property type="project" value="UniProtKB-KW"/>
</dbReference>
<dbReference type="Gramene" id="evm.model.10.887">
    <property type="protein sequence ID" value="cds.evm.model.10.887"/>
    <property type="gene ID" value="evm.TU.10.887"/>
</dbReference>
<dbReference type="InterPro" id="IPR001878">
    <property type="entry name" value="Znf_CCHC"/>
</dbReference>
<evidence type="ECO:0000313" key="5">
    <source>
        <dbReference type="Proteomes" id="UP000596661"/>
    </source>
</evidence>
<dbReference type="InterPro" id="IPR036691">
    <property type="entry name" value="Endo/exonu/phosph_ase_sf"/>
</dbReference>
<dbReference type="EnsemblPlants" id="evm.model.10.887">
    <property type="protein sequence ID" value="cds.evm.model.10.887"/>
    <property type="gene ID" value="evm.TU.10.887"/>
</dbReference>
<feature type="compositionally biased region" description="Polar residues" evidence="2">
    <location>
        <begin position="211"/>
        <end position="222"/>
    </location>
</feature>
<dbReference type="InterPro" id="IPR052343">
    <property type="entry name" value="Retrotransposon-Effector_Assoc"/>
</dbReference>
<sequence length="772" mass="86365">MFDVTKPLPRGIPIVFPGLASPTWLELKYEDIPDYCYYCGRLGHSYPSCAEYMRASDESTQPPPLPYENVLRGTTRPNHGPFGLLPNPFILNSPSIVSLPNAPTLNPSTTNLIPINHPRGQVLQQDFSFHNNPTNYSDATGLFLSSGQNMGNPPLTDQGASPSNLAASPLMISTSTAQLDSLPVAHIADIPSSLAFAIGSNDVPPRRPPQKKNQSTPSSSFKRQLAMVGNKQREMLKRHRPHSGQDVVEVVSSEEAGPVDSQACQEIGLSCISVPWCVLGDFNDFLTWEDKSSRNLGNGPSPLFRTFMNKFHFQALHPVDPRLTWTNNSQGNRRTLERLDWAVGNSIWHCQHPNSTLHHLDFFGSDHRAIRLSLNPNPHSQFPRKKDKRFLFENVWNDVILEAWSSNFPSDDPSSTLLRKQSTCSTFLSNWKHKAFFGFQKRIKQAQQALEQARKAEDTRRSNRIDSLTSEDGIVLQDSESILSLIQSYYSNLFTSQHPQDLDIEVGLSDPFPRIEPSHCYLLEEAFPPSEVEKTLFQMGLDKAPGIDGFNNQFYQKNWNVVGKDVTEAVLNVLNNLSDISPFNTTLITLIPKVKKPVSLKDYRPISLCTTIYKIISKVLANRLKLVLSPLISPNQSAFLKGRLISDNILMAQEILHFIKNKKQGRFPTRFIKLIMACITTATVKFNIDGQAVGLVTPSRGIRQGDPLCPYLFLMCAEGLSSILKRAESQEEAFGIKIARSAPKISHLLFADDSILFYRSNIQAAMPLKNCP</sequence>
<dbReference type="PROSITE" id="PS50158">
    <property type="entry name" value="ZF_CCHC"/>
    <property type="match status" value="1"/>
</dbReference>
<proteinExistence type="predicted"/>
<evidence type="ECO:0000313" key="4">
    <source>
        <dbReference type="EnsemblPlants" id="cds.evm.model.10.887"/>
    </source>
</evidence>